<feature type="transmembrane region" description="Helical" evidence="7">
    <location>
        <begin position="121"/>
        <end position="139"/>
    </location>
</feature>
<dbReference type="Pfam" id="PF07690">
    <property type="entry name" value="MFS_1"/>
    <property type="match status" value="1"/>
</dbReference>
<dbReference type="OrthoDB" id="10262656at2759"/>
<feature type="transmembrane region" description="Helical" evidence="7">
    <location>
        <begin position="235"/>
        <end position="257"/>
    </location>
</feature>
<feature type="region of interest" description="Disordered" evidence="6">
    <location>
        <begin position="1"/>
        <end position="34"/>
    </location>
</feature>
<dbReference type="GO" id="GO:0022857">
    <property type="term" value="F:transmembrane transporter activity"/>
    <property type="evidence" value="ECO:0007669"/>
    <property type="project" value="InterPro"/>
</dbReference>
<reference evidence="9" key="1">
    <citation type="journal article" date="2020" name="Stud. Mycol.">
        <title>101 Dothideomycetes genomes: a test case for predicting lifestyles and emergence of pathogens.</title>
        <authorList>
            <person name="Haridas S."/>
            <person name="Albert R."/>
            <person name="Binder M."/>
            <person name="Bloem J."/>
            <person name="Labutti K."/>
            <person name="Salamov A."/>
            <person name="Andreopoulos B."/>
            <person name="Baker S."/>
            <person name="Barry K."/>
            <person name="Bills G."/>
            <person name="Bluhm B."/>
            <person name="Cannon C."/>
            <person name="Castanera R."/>
            <person name="Culley D."/>
            <person name="Daum C."/>
            <person name="Ezra D."/>
            <person name="Gonzalez J."/>
            <person name="Henrissat B."/>
            <person name="Kuo A."/>
            <person name="Liang C."/>
            <person name="Lipzen A."/>
            <person name="Lutzoni F."/>
            <person name="Magnuson J."/>
            <person name="Mondo S."/>
            <person name="Nolan M."/>
            <person name="Ohm R."/>
            <person name="Pangilinan J."/>
            <person name="Park H.-J."/>
            <person name="Ramirez L."/>
            <person name="Alfaro M."/>
            <person name="Sun H."/>
            <person name="Tritt A."/>
            <person name="Yoshinaga Y."/>
            <person name="Zwiers L.-H."/>
            <person name="Turgeon B."/>
            <person name="Goodwin S."/>
            <person name="Spatafora J."/>
            <person name="Crous P."/>
            <person name="Grigoriev I."/>
        </authorList>
    </citation>
    <scope>NUCLEOTIDE SEQUENCE</scope>
    <source>
        <strain evidence="9">CBS 123094</strain>
    </source>
</reference>
<sequence length="566" mass="61949">MTEATAKEESKRLLEDGSHDEKQPAISPQDEEEKVTWRNLPHKKQLLLLALCRLSAPLSNACLLPYLYYLVKSILSDPEHPSAPQQISRLTGLLVAAYPLGQMTTSMLWGRLSDSYGRKPTILLGLLISVIANFSFGFSRTIGMLLFWRVMAGMANGILGVMRTMTAEIVKERRYQSRAFLAPPLIFNSGRVMALAIGGCLADPVDNMPSLFGPDGFFNFSRNPDGVAWALKYPYALPALFNGTVLAICLVSATLWLKESLPTKEKDWDFGLVIGKTISGFVRRKILRKQSSGYTPVQVEEAEVLMADAPMGDSSSSGSLTPIDNTKHRPYRPRFREIWTKDLLKQLLAFGLLPFHNSTFLHIFPVFLSMPVSENLHPTAFRFTGGLGLASPTVGLYLATFGICAILLQLFLYPRIQKRIGTLGVFRFANSIFPLAYAAAPYLSLLSGNKIAKWLAMAAVLLAQVMARTMAIPSNVILLTEAAPRKGVLGTVHGAGNTLSAAASASGPVIGGILLAKGIDVGVVGIVWWAWMCLIALMALGWSLLLESSDEKEDEKRTVELEEGTR</sequence>
<evidence type="ECO:0000256" key="2">
    <source>
        <dbReference type="ARBA" id="ARBA00022448"/>
    </source>
</evidence>
<evidence type="ECO:0000259" key="8">
    <source>
        <dbReference type="PROSITE" id="PS50850"/>
    </source>
</evidence>
<evidence type="ECO:0000256" key="6">
    <source>
        <dbReference type="SAM" id="MobiDB-lite"/>
    </source>
</evidence>
<dbReference type="InterPro" id="IPR036259">
    <property type="entry name" value="MFS_trans_sf"/>
</dbReference>
<dbReference type="PANTHER" id="PTHR23504:SF6">
    <property type="entry name" value="MULTIDRUG TRANSPORTER, PUTATIVE (AFU_ORTHOLOGUE AFUA_4G08740)-RELATED"/>
    <property type="match status" value="1"/>
</dbReference>
<organism evidence="9 10">
    <name type="scientific">Amniculicola lignicola CBS 123094</name>
    <dbReference type="NCBI Taxonomy" id="1392246"/>
    <lineage>
        <taxon>Eukaryota</taxon>
        <taxon>Fungi</taxon>
        <taxon>Dikarya</taxon>
        <taxon>Ascomycota</taxon>
        <taxon>Pezizomycotina</taxon>
        <taxon>Dothideomycetes</taxon>
        <taxon>Pleosporomycetidae</taxon>
        <taxon>Pleosporales</taxon>
        <taxon>Amniculicolaceae</taxon>
        <taxon>Amniculicola</taxon>
    </lineage>
</organism>
<evidence type="ECO:0000256" key="1">
    <source>
        <dbReference type="ARBA" id="ARBA00004141"/>
    </source>
</evidence>
<dbReference type="InterPro" id="IPR011701">
    <property type="entry name" value="MFS"/>
</dbReference>
<dbReference type="PROSITE" id="PS50850">
    <property type="entry name" value="MFS"/>
    <property type="match status" value="1"/>
</dbReference>
<evidence type="ECO:0000313" key="10">
    <source>
        <dbReference type="Proteomes" id="UP000799779"/>
    </source>
</evidence>
<evidence type="ECO:0000313" key="9">
    <source>
        <dbReference type="EMBL" id="KAF2006051.1"/>
    </source>
</evidence>
<dbReference type="AlphaFoldDB" id="A0A6A5X0I7"/>
<feature type="compositionally biased region" description="Basic and acidic residues" evidence="6">
    <location>
        <begin position="1"/>
        <end position="23"/>
    </location>
</feature>
<protein>
    <submittedName>
        <fullName evidence="9">MFS general substrate transporter</fullName>
    </submittedName>
</protein>
<feature type="transmembrane region" description="Helical" evidence="7">
    <location>
        <begin position="145"/>
        <end position="164"/>
    </location>
</feature>
<dbReference type="PANTHER" id="PTHR23504">
    <property type="entry name" value="MAJOR FACILITATOR SUPERFAMILY DOMAIN-CONTAINING PROTEIN 10"/>
    <property type="match status" value="1"/>
</dbReference>
<dbReference type="GO" id="GO:0016020">
    <property type="term" value="C:membrane"/>
    <property type="evidence" value="ECO:0007669"/>
    <property type="project" value="UniProtKB-SubCell"/>
</dbReference>
<accession>A0A6A5X0I7</accession>
<dbReference type="EMBL" id="ML977561">
    <property type="protein sequence ID" value="KAF2006051.1"/>
    <property type="molecule type" value="Genomic_DNA"/>
</dbReference>
<feature type="transmembrane region" description="Helical" evidence="7">
    <location>
        <begin position="394"/>
        <end position="413"/>
    </location>
</feature>
<keyword evidence="3 7" id="KW-0812">Transmembrane</keyword>
<feature type="transmembrane region" description="Helical" evidence="7">
    <location>
        <begin position="425"/>
        <end position="445"/>
    </location>
</feature>
<keyword evidence="5 7" id="KW-0472">Membrane</keyword>
<proteinExistence type="predicted"/>
<gene>
    <name evidence="9" type="ORF">P154DRAFT_559692</name>
</gene>
<feature type="transmembrane region" description="Helical" evidence="7">
    <location>
        <begin position="46"/>
        <end position="70"/>
    </location>
</feature>
<feature type="transmembrane region" description="Helical" evidence="7">
    <location>
        <begin position="488"/>
        <end position="514"/>
    </location>
</feature>
<feature type="transmembrane region" description="Helical" evidence="7">
    <location>
        <begin position="347"/>
        <end position="368"/>
    </location>
</feature>
<evidence type="ECO:0000256" key="3">
    <source>
        <dbReference type="ARBA" id="ARBA00022692"/>
    </source>
</evidence>
<keyword evidence="4 7" id="KW-1133">Transmembrane helix</keyword>
<keyword evidence="10" id="KW-1185">Reference proteome</keyword>
<feature type="transmembrane region" description="Helical" evidence="7">
    <location>
        <begin position="526"/>
        <end position="546"/>
    </location>
</feature>
<feature type="domain" description="Major facilitator superfamily (MFS) profile" evidence="8">
    <location>
        <begin position="45"/>
        <end position="553"/>
    </location>
</feature>
<evidence type="ECO:0000256" key="5">
    <source>
        <dbReference type="ARBA" id="ARBA00023136"/>
    </source>
</evidence>
<dbReference type="Proteomes" id="UP000799779">
    <property type="component" value="Unassembled WGS sequence"/>
</dbReference>
<evidence type="ECO:0000256" key="4">
    <source>
        <dbReference type="ARBA" id="ARBA00022989"/>
    </source>
</evidence>
<dbReference type="InterPro" id="IPR020846">
    <property type="entry name" value="MFS_dom"/>
</dbReference>
<name>A0A6A5X0I7_9PLEO</name>
<dbReference type="Gene3D" id="1.20.1250.20">
    <property type="entry name" value="MFS general substrate transporter like domains"/>
    <property type="match status" value="1"/>
</dbReference>
<keyword evidence="2" id="KW-0813">Transport</keyword>
<evidence type="ECO:0000256" key="7">
    <source>
        <dbReference type="SAM" id="Phobius"/>
    </source>
</evidence>
<dbReference type="SUPFAM" id="SSF103473">
    <property type="entry name" value="MFS general substrate transporter"/>
    <property type="match status" value="1"/>
</dbReference>
<comment type="subcellular location">
    <subcellularLocation>
        <location evidence="1">Membrane</location>
        <topology evidence="1">Multi-pass membrane protein</topology>
    </subcellularLocation>
</comment>